<keyword evidence="9" id="KW-1185">Reference proteome</keyword>
<gene>
    <name evidence="8" type="ORF">EJ04DRAFT_554750</name>
</gene>
<dbReference type="InterPro" id="IPR013197">
    <property type="entry name" value="RNA_pol_III_RPC82-rel_HTH"/>
</dbReference>
<feature type="region of interest" description="Disordered" evidence="5">
    <location>
        <begin position="129"/>
        <end position="188"/>
    </location>
</feature>
<dbReference type="InterPro" id="IPR008806">
    <property type="entry name" value="RNA_pol_III_Rpc82_C"/>
</dbReference>
<comment type="caution">
    <text evidence="8">The sequence shown here is derived from an EMBL/GenBank/DDBJ whole genome shotgun (WGS) entry which is preliminary data.</text>
</comment>
<protein>
    <recommendedName>
        <fullName evidence="4">DNA-directed RNA polymerase III subunit RPC3</fullName>
        <shortName evidence="4">RNA polymerase III subunit C3</shortName>
    </recommendedName>
</protein>
<keyword evidence="4" id="KW-0804">Transcription</keyword>
<dbReference type="PANTHER" id="PTHR12949:SF0">
    <property type="entry name" value="DNA-DIRECTED RNA POLYMERASE III SUBUNIT RPC3"/>
    <property type="match status" value="1"/>
</dbReference>
<dbReference type="Pfam" id="PF05645">
    <property type="entry name" value="RNA_pol_Rpc82"/>
    <property type="match status" value="1"/>
</dbReference>
<evidence type="ECO:0000256" key="2">
    <source>
        <dbReference type="ARBA" id="ARBA00011206"/>
    </source>
</evidence>
<keyword evidence="4" id="KW-0240">DNA-directed RNA polymerase</keyword>
<dbReference type="Proteomes" id="UP000799444">
    <property type="component" value="Unassembled WGS sequence"/>
</dbReference>
<comment type="similarity">
    <text evidence="1 4">Belongs to the RNA polymerase beta chain family.</text>
</comment>
<evidence type="ECO:0000259" key="7">
    <source>
        <dbReference type="Pfam" id="PF08221"/>
    </source>
</evidence>
<dbReference type="InterPro" id="IPR036388">
    <property type="entry name" value="WH-like_DNA-bd_sf"/>
</dbReference>
<dbReference type="PANTHER" id="PTHR12949">
    <property type="entry name" value="RNA POLYMERASE III DNA DIRECTED -RELATED"/>
    <property type="match status" value="1"/>
</dbReference>
<sequence length="664" mass="75487">MSHSQRHTPVLEQLCSLLVKDYYGDLAHHVFTVLARYGRQTLANLTRESYLDRKAIKAGLVVLIQQHLIFHSSIDPRVAYYEINWQRSYALVRAGSMLKLGEDRFGQKGVNVLANVVYLGHTRISDLREAYFPSPNDPSDSDSDDEPVGNGTLRQKANGDGLTNGNTPSQAKAGQANGLSHQSIEPADPQMPSLHDFYATINTLMRHGWLVTFDELTFLSPDDLEQTVRIEAIADMFSGKPPLAAKDKALLEEDVLRRRRLVREKALEVPAFKSLQSSSQAERKRDDDGAGSNKRPKLDMPRTPISINDTFPEDKLVVGINYEKVNIAMRTEQLTRVATQRIGHSTGQVYGALLYQLEKVHQRCWDEWSDPAATKKEDEDDHEDDPKYIDPKFLISTRKVAEVVDESSLDLFYGLDPKTIARVMGIAAFDGTKFDPPLDPHNLSRDQKVALVAAHCSLLARDPFHFVTWHSKSGNSQQYHVEFDEVVKACIQLEIEKTIQAQKGPVAVSVIRALKRKGRISEQQVALFLMQPLDNLRGLFTDMFRRSYIQTQEVPRVERREAKLSMHFMWYDQEQVRDKLLQDVYKAMGNFLQRLESERDEIKELLTKAERTDVVGNEARYLSHDEIAALKKWKGVEEKILLQLHRMDELVAMLRDFAGPLGSP</sequence>
<feature type="compositionally biased region" description="Polar residues" evidence="5">
    <location>
        <begin position="161"/>
        <end position="183"/>
    </location>
</feature>
<evidence type="ECO:0000313" key="8">
    <source>
        <dbReference type="EMBL" id="KAF2731430.1"/>
    </source>
</evidence>
<dbReference type="InterPro" id="IPR039748">
    <property type="entry name" value="RPC3"/>
</dbReference>
<reference evidence="8" key="1">
    <citation type="journal article" date="2020" name="Stud. Mycol.">
        <title>101 Dothideomycetes genomes: a test case for predicting lifestyles and emergence of pathogens.</title>
        <authorList>
            <person name="Haridas S."/>
            <person name="Albert R."/>
            <person name="Binder M."/>
            <person name="Bloem J."/>
            <person name="Labutti K."/>
            <person name="Salamov A."/>
            <person name="Andreopoulos B."/>
            <person name="Baker S."/>
            <person name="Barry K."/>
            <person name="Bills G."/>
            <person name="Bluhm B."/>
            <person name="Cannon C."/>
            <person name="Castanera R."/>
            <person name="Culley D."/>
            <person name="Daum C."/>
            <person name="Ezra D."/>
            <person name="Gonzalez J."/>
            <person name="Henrissat B."/>
            <person name="Kuo A."/>
            <person name="Liang C."/>
            <person name="Lipzen A."/>
            <person name="Lutzoni F."/>
            <person name="Magnuson J."/>
            <person name="Mondo S."/>
            <person name="Nolan M."/>
            <person name="Ohm R."/>
            <person name="Pangilinan J."/>
            <person name="Park H.-J."/>
            <person name="Ramirez L."/>
            <person name="Alfaro M."/>
            <person name="Sun H."/>
            <person name="Tritt A."/>
            <person name="Yoshinaga Y."/>
            <person name="Zwiers L.-H."/>
            <person name="Turgeon B."/>
            <person name="Goodwin S."/>
            <person name="Spatafora J."/>
            <person name="Crous P."/>
            <person name="Grigoriev I."/>
        </authorList>
    </citation>
    <scope>NUCLEOTIDE SEQUENCE</scope>
    <source>
        <strain evidence="8">CBS 125425</strain>
    </source>
</reference>
<keyword evidence="4" id="KW-0539">Nucleus</keyword>
<evidence type="ECO:0000313" key="9">
    <source>
        <dbReference type="Proteomes" id="UP000799444"/>
    </source>
</evidence>
<comment type="subcellular location">
    <subcellularLocation>
        <location evidence="4">Nucleus</location>
    </subcellularLocation>
</comment>
<dbReference type="EMBL" id="ML996196">
    <property type="protein sequence ID" value="KAF2731430.1"/>
    <property type="molecule type" value="Genomic_DNA"/>
</dbReference>
<dbReference type="Gene3D" id="1.10.10.10">
    <property type="entry name" value="Winged helix-like DNA-binding domain superfamily/Winged helix DNA-binding domain"/>
    <property type="match status" value="2"/>
</dbReference>
<dbReference type="Pfam" id="PF08221">
    <property type="entry name" value="HTH_9"/>
    <property type="match status" value="1"/>
</dbReference>
<organism evidence="8 9">
    <name type="scientific">Polyplosphaeria fusca</name>
    <dbReference type="NCBI Taxonomy" id="682080"/>
    <lineage>
        <taxon>Eukaryota</taxon>
        <taxon>Fungi</taxon>
        <taxon>Dikarya</taxon>
        <taxon>Ascomycota</taxon>
        <taxon>Pezizomycotina</taxon>
        <taxon>Dothideomycetes</taxon>
        <taxon>Pleosporomycetidae</taxon>
        <taxon>Pleosporales</taxon>
        <taxon>Tetraplosphaeriaceae</taxon>
        <taxon>Polyplosphaeria</taxon>
    </lineage>
</organism>
<dbReference type="GO" id="GO:0005666">
    <property type="term" value="C:RNA polymerase III complex"/>
    <property type="evidence" value="ECO:0007669"/>
    <property type="project" value="UniProtKB-UniRule"/>
</dbReference>
<dbReference type="OrthoDB" id="272392at2759"/>
<evidence type="ECO:0000256" key="3">
    <source>
        <dbReference type="ARBA" id="ARBA00025127"/>
    </source>
</evidence>
<feature type="domain" description="RNA polymerase III Rpc82 C -terminal" evidence="6">
    <location>
        <begin position="200"/>
        <end position="488"/>
    </location>
</feature>
<comment type="subunit">
    <text evidence="2 4">Component of the RNA polymerase III (Pol III) complex consisting of 17 subunits.</text>
</comment>
<feature type="region of interest" description="Disordered" evidence="5">
    <location>
        <begin position="273"/>
        <end position="306"/>
    </location>
</feature>
<accession>A0A9P4V0P1</accession>
<evidence type="ECO:0000256" key="4">
    <source>
        <dbReference type="RuleBase" id="RU367076"/>
    </source>
</evidence>
<dbReference type="GO" id="GO:0003697">
    <property type="term" value="F:single-stranded DNA binding"/>
    <property type="evidence" value="ECO:0007669"/>
    <property type="project" value="UniProtKB-UniRule"/>
</dbReference>
<proteinExistence type="inferred from homology"/>
<dbReference type="GO" id="GO:0006351">
    <property type="term" value="P:DNA-templated transcription"/>
    <property type="evidence" value="ECO:0007669"/>
    <property type="project" value="InterPro"/>
</dbReference>
<name>A0A9P4V0P1_9PLEO</name>
<evidence type="ECO:0000259" key="6">
    <source>
        <dbReference type="Pfam" id="PF05645"/>
    </source>
</evidence>
<feature type="domain" description="RNA polymerase III subunit RPC82-related helix-turn-helix" evidence="7">
    <location>
        <begin position="13"/>
        <end position="70"/>
    </location>
</feature>
<comment type="function">
    <text evidence="3 4">DNA-dependent RNA polymerase catalyzes the transcription of DNA into RNA using the four ribonucleoside triphosphates as substrates. Specific core component of RNA polymerase III which synthesizes small RNAs, such as 5S rRNA and tRNAs.</text>
</comment>
<evidence type="ECO:0000256" key="5">
    <source>
        <dbReference type="SAM" id="MobiDB-lite"/>
    </source>
</evidence>
<evidence type="ECO:0000256" key="1">
    <source>
        <dbReference type="ARBA" id="ARBA00006835"/>
    </source>
</evidence>
<dbReference type="AlphaFoldDB" id="A0A9P4V0P1"/>